<gene>
    <name evidence="1" type="ORF">MmTuc01_1194</name>
</gene>
<dbReference type="KEGG" id="mmaz:MmTuc01_1194"/>
<proteinExistence type="predicted"/>
<sequence>MKLLAVEFWMSFKEVPEIWTEGDLISRHLVFGKTSFTYIK</sequence>
<protein>
    <submittedName>
        <fullName evidence="1">Uncharacterized protein</fullName>
    </submittedName>
</protein>
<name>M1PWG6_METMZ</name>
<evidence type="ECO:0000313" key="1">
    <source>
        <dbReference type="EMBL" id="AGF96581.1"/>
    </source>
</evidence>
<accession>M1PWG6</accession>
<dbReference type="AlphaFoldDB" id="M1PWG6"/>
<dbReference type="BioCyc" id="MMAZ1236903:G139K-1139-MONOMER"/>
<dbReference type="Proteomes" id="UP000011718">
    <property type="component" value="Chromosome"/>
</dbReference>
<dbReference type="EMBL" id="CP004144">
    <property type="protein sequence ID" value="AGF96581.1"/>
    <property type="molecule type" value="Genomic_DNA"/>
</dbReference>
<dbReference type="HOGENOM" id="CLU_3282866_0_0_2"/>
<organism evidence="1 2">
    <name type="scientific">Methanosarcina mazei Tuc01</name>
    <dbReference type="NCBI Taxonomy" id="1236903"/>
    <lineage>
        <taxon>Archaea</taxon>
        <taxon>Methanobacteriati</taxon>
        <taxon>Methanobacteriota</taxon>
        <taxon>Stenosarchaea group</taxon>
        <taxon>Methanomicrobia</taxon>
        <taxon>Methanosarcinales</taxon>
        <taxon>Methanosarcinaceae</taxon>
        <taxon>Methanosarcina</taxon>
    </lineage>
</organism>
<reference evidence="1 2" key="1">
    <citation type="journal article" date="2013" name="Genome Announc.">
        <title>Complete Genome of a Methanosarcina mazei Strain Isolated from Sediment Samples from an Amazonian Flooded Area.</title>
        <authorList>
            <person name="Assis das Gracas D."/>
            <person name="Thiago Juca Ramos R."/>
            <person name="Vieira Araujo A.C."/>
            <person name="Zahlouth R."/>
            <person name="Ribeiro Carneiro A."/>
            <person name="Souza Lopes T."/>
            <person name="Azevedo Barauna R."/>
            <person name="Azevedo V."/>
            <person name="Cruz Schneider M.P."/>
            <person name="Pellizari V.H."/>
            <person name="Silva A."/>
        </authorList>
    </citation>
    <scope>NUCLEOTIDE SEQUENCE [LARGE SCALE GENOMIC DNA]</scope>
    <source>
        <strain evidence="1 2">Tuc01</strain>
    </source>
</reference>
<evidence type="ECO:0000313" key="2">
    <source>
        <dbReference type="Proteomes" id="UP000011718"/>
    </source>
</evidence>